<dbReference type="SUPFAM" id="SSF57362">
    <property type="entry name" value="BPTI-like"/>
    <property type="match status" value="3"/>
</dbReference>
<evidence type="ECO:0000256" key="3">
    <source>
        <dbReference type="ARBA" id="ARBA00023157"/>
    </source>
</evidence>
<evidence type="ECO:0000256" key="4">
    <source>
        <dbReference type="SAM" id="SignalP"/>
    </source>
</evidence>
<dbReference type="PROSITE" id="PS50279">
    <property type="entry name" value="BPTI_KUNITZ_2"/>
    <property type="match status" value="1"/>
</dbReference>
<dbReference type="InterPro" id="IPR050098">
    <property type="entry name" value="TFPI/VKTCI-like"/>
</dbReference>
<dbReference type="Pfam" id="PF00014">
    <property type="entry name" value="Kunitz_BPTI"/>
    <property type="match status" value="1"/>
</dbReference>
<dbReference type="Gene3D" id="4.10.410.10">
    <property type="entry name" value="Pancreatic trypsin inhibitor Kunitz domain"/>
    <property type="match status" value="3"/>
</dbReference>
<keyword evidence="3" id="KW-1015">Disulfide bond</keyword>
<feature type="domain" description="BPTI/Kunitz inhibitor" evidence="5">
    <location>
        <begin position="213"/>
        <end position="282"/>
    </location>
</feature>
<keyword evidence="2" id="KW-0722">Serine protease inhibitor</keyword>
<dbReference type="PANTHER" id="PTHR10083:SF374">
    <property type="entry name" value="BPTI_KUNITZ INHIBITOR DOMAIN-CONTAINING PROTEIN"/>
    <property type="match status" value="1"/>
</dbReference>
<proteinExistence type="predicted"/>
<evidence type="ECO:0000313" key="6">
    <source>
        <dbReference type="EMBL" id="MXU97860.1"/>
    </source>
</evidence>
<dbReference type="GO" id="GO:0005615">
    <property type="term" value="C:extracellular space"/>
    <property type="evidence" value="ECO:0007669"/>
    <property type="project" value="TreeGrafter"/>
</dbReference>
<dbReference type="EMBL" id="GIFC01015777">
    <property type="protein sequence ID" value="MXU97860.1"/>
    <property type="molecule type" value="Transcribed_RNA"/>
</dbReference>
<dbReference type="SMART" id="SM00131">
    <property type="entry name" value="KU"/>
    <property type="match status" value="2"/>
</dbReference>
<dbReference type="InterPro" id="IPR036880">
    <property type="entry name" value="Kunitz_BPTI_sf"/>
</dbReference>
<dbReference type="InterPro" id="IPR002223">
    <property type="entry name" value="Kunitz_BPTI"/>
</dbReference>
<dbReference type="InterPro" id="IPR020901">
    <property type="entry name" value="Prtase_inh_Kunz-CS"/>
</dbReference>
<dbReference type="CDD" id="cd00109">
    <property type="entry name" value="Kunitz-type"/>
    <property type="match status" value="1"/>
</dbReference>
<feature type="signal peptide" evidence="4">
    <location>
        <begin position="1"/>
        <end position="21"/>
    </location>
</feature>
<organism evidence="6">
    <name type="scientific">Ixodes ricinus</name>
    <name type="common">Common tick</name>
    <name type="synonym">Acarus ricinus</name>
    <dbReference type="NCBI Taxonomy" id="34613"/>
    <lineage>
        <taxon>Eukaryota</taxon>
        <taxon>Metazoa</taxon>
        <taxon>Ecdysozoa</taxon>
        <taxon>Arthropoda</taxon>
        <taxon>Chelicerata</taxon>
        <taxon>Arachnida</taxon>
        <taxon>Acari</taxon>
        <taxon>Parasitiformes</taxon>
        <taxon>Ixodida</taxon>
        <taxon>Ixodoidea</taxon>
        <taxon>Ixodidae</taxon>
        <taxon>Ixodinae</taxon>
        <taxon>Ixodes</taxon>
    </lineage>
</organism>
<evidence type="ECO:0000256" key="2">
    <source>
        <dbReference type="ARBA" id="ARBA00022900"/>
    </source>
</evidence>
<dbReference type="PROSITE" id="PS00280">
    <property type="entry name" value="BPTI_KUNITZ_1"/>
    <property type="match status" value="1"/>
</dbReference>
<dbReference type="AlphaFoldDB" id="A0A6B0V6G1"/>
<evidence type="ECO:0000256" key="1">
    <source>
        <dbReference type="ARBA" id="ARBA00022690"/>
    </source>
</evidence>
<keyword evidence="4" id="KW-0732">Signal</keyword>
<keyword evidence="1" id="KW-0646">Protease inhibitor</keyword>
<dbReference type="GO" id="GO:0004867">
    <property type="term" value="F:serine-type endopeptidase inhibitor activity"/>
    <property type="evidence" value="ECO:0007669"/>
    <property type="project" value="UniProtKB-KW"/>
</dbReference>
<reference evidence="6" key="1">
    <citation type="submission" date="2019-12" db="EMBL/GenBank/DDBJ databases">
        <title>An insight into the sialome of adult female Ixodes ricinus ticks feeding for 6 days.</title>
        <authorList>
            <person name="Perner J."/>
            <person name="Ribeiro J.M.C."/>
        </authorList>
    </citation>
    <scope>NUCLEOTIDE SEQUENCE</scope>
    <source>
        <strain evidence="6">Semi-engorged</strain>
        <tissue evidence="6">Salivary glands</tissue>
    </source>
</reference>
<evidence type="ECO:0000259" key="5">
    <source>
        <dbReference type="PROSITE" id="PS50279"/>
    </source>
</evidence>
<accession>A0A6B0V6G1</accession>
<protein>
    <submittedName>
        <fullName evidence="6">Putative kunitz</fullName>
    </submittedName>
</protein>
<sequence length="293" mass="33578">MEICWCRLFVFVIVVAVQARGEPGGPDTRCEDRLPNVATCGGDARDGWYFDLDEKVCRRIKGCNFSTNYFTNSTECESVCSPDKYCLLEKPQEPVDACVDQEKKTEPNLDGQENTSLWYFDEGRKKCVETHVLSKNTFHSQRHCQASCAKYSVCYAQESPWNRRLCKLESVWYFDRTRKDCFHGERCGNSTNRFETREDCLRECPYAGEIPECHLEKDYGSSCPPAESGQKWTGSWTAFSLARAGLRWYYDYSDGECRSFLYTGCGGNENNFPTKRTCNAICRHRTSAITSTP</sequence>
<dbReference type="PANTHER" id="PTHR10083">
    <property type="entry name" value="KUNITZ-TYPE PROTEASE INHIBITOR-RELATED"/>
    <property type="match status" value="1"/>
</dbReference>
<name>A0A6B0V6G1_IXORI</name>
<feature type="chain" id="PRO_5025625916" evidence="4">
    <location>
        <begin position="22"/>
        <end position="293"/>
    </location>
</feature>